<dbReference type="EMBL" id="OFSQ01000035">
    <property type="protein sequence ID" value="SOY63019.1"/>
    <property type="molecule type" value="Genomic_DNA"/>
</dbReference>
<proteinExistence type="predicted"/>
<dbReference type="InterPro" id="IPR016103">
    <property type="entry name" value="ProQ/FinO"/>
</dbReference>
<evidence type="ECO:0000313" key="7">
    <source>
        <dbReference type="Proteomes" id="UP000256780"/>
    </source>
</evidence>
<feature type="compositionally biased region" description="Basic and acidic residues" evidence="4">
    <location>
        <begin position="12"/>
        <end position="27"/>
    </location>
</feature>
<reference evidence="6 7" key="1">
    <citation type="submission" date="2018-01" db="EMBL/GenBank/DDBJ databases">
        <authorList>
            <person name="Clerissi C."/>
        </authorList>
    </citation>
    <scope>NUCLEOTIDE SEQUENCE [LARGE SCALE GENOMIC DNA]</scope>
    <source>
        <strain evidence="6">Cupriavidus sp. LMG 19464</strain>
    </source>
</reference>
<keyword evidence="1" id="KW-0963">Cytoplasm</keyword>
<keyword evidence="3" id="KW-0143">Chaperone</keyword>
<protein>
    <recommendedName>
        <fullName evidence="5">ProQ/FinO domain-containing protein</fullName>
    </recommendedName>
</protein>
<feature type="region of interest" description="Disordered" evidence="4">
    <location>
        <begin position="1"/>
        <end position="91"/>
    </location>
</feature>
<keyword evidence="2" id="KW-0694">RNA-binding</keyword>
<dbReference type="Pfam" id="PF04352">
    <property type="entry name" value="ProQ"/>
    <property type="match status" value="1"/>
</dbReference>
<comment type="caution">
    <text evidence="6">The sequence shown here is derived from an EMBL/GenBank/DDBJ whole genome shotgun (WGS) entry which is preliminary data.</text>
</comment>
<dbReference type="GO" id="GO:0005829">
    <property type="term" value="C:cytosol"/>
    <property type="evidence" value="ECO:0007669"/>
    <property type="project" value="TreeGrafter"/>
</dbReference>
<feature type="region of interest" description="Disordered" evidence="4">
    <location>
        <begin position="194"/>
        <end position="253"/>
    </location>
</feature>
<dbReference type="PANTHER" id="PTHR38106">
    <property type="entry name" value="RNA CHAPERONE PROQ"/>
    <property type="match status" value="1"/>
</dbReference>
<feature type="compositionally biased region" description="Low complexity" evidence="4">
    <location>
        <begin position="67"/>
        <end position="89"/>
    </location>
</feature>
<dbReference type="RefSeq" id="WP_116358320.1">
    <property type="nucleotide sequence ID" value="NZ_LT976854.1"/>
</dbReference>
<evidence type="ECO:0000313" key="6">
    <source>
        <dbReference type="EMBL" id="SOY63019.1"/>
    </source>
</evidence>
<dbReference type="OrthoDB" id="7025208at2"/>
<dbReference type="PANTHER" id="PTHR38106:SF1">
    <property type="entry name" value="RNA CHAPERONE PROQ"/>
    <property type="match status" value="1"/>
</dbReference>
<name>A0A975X9I5_9BURK</name>
<evidence type="ECO:0000259" key="5">
    <source>
        <dbReference type="SMART" id="SM00945"/>
    </source>
</evidence>
<sequence length="253" mass="25854">MGFEQLAALRDQLAKKAAAEKQKDERKGPRKGATSGATSGAAGGATGDASKGTSRGKPHRPRDGERTAAGADAPAGARGRRPAPAAAPGKPVDPVVHAIARLQKHFPKAFPKNPAPKVPLKVGTFEDLTQHSAKLGLDEAELREAIRTWCSGARYWSCMVEGAKRLDLDGNEAGVVTQADAKRAQQLKARRAGAVRKAKAAAPAANGATAAAAAPAAEPAEAPAEAQATATPETPETPETPATPEAPATPQTP</sequence>
<evidence type="ECO:0000256" key="1">
    <source>
        <dbReference type="ARBA" id="ARBA00022490"/>
    </source>
</evidence>
<dbReference type="Proteomes" id="UP000256780">
    <property type="component" value="Chromosome CBM2587_b"/>
</dbReference>
<accession>A0A975X9I5</accession>
<evidence type="ECO:0000256" key="3">
    <source>
        <dbReference type="ARBA" id="ARBA00023186"/>
    </source>
</evidence>
<evidence type="ECO:0000256" key="4">
    <source>
        <dbReference type="SAM" id="MobiDB-lite"/>
    </source>
</evidence>
<evidence type="ECO:0000256" key="2">
    <source>
        <dbReference type="ARBA" id="ARBA00022884"/>
    </source>
</evidence>
<dbReference type="GO" id="GO:0033592">
    <property type="term" value="F:RNA strand annealing activity"/>
    <property type="evidence" value="ECO:0007669"/>
    <property type="project" value="InterPro"/>
</dbReference>
<dbReference type="SMART" id="SM00945">
    <property type="entry name" value="ProQ"/>
    <property type="match status" value="1"/>
</dbReference>
<dbReference type="Gene3D" id="1.10.1710.10">
    <property type="entry name" value="ProQ/FinO domain"/>
    <property type="match status" value="1"/>
</dbReference>
<dbReference type="GO" id="GO:0034057">
    <property type="term" value="F:RNA strand-exchange activity"/>
    <property type="evidence" value="ECO:0007669"/>
    <property type="project" value="InterPro"/>
</dbReference>
<dbReference type="InterPro" id="IPR036442">
    <property type="entry name" value="ProQ/FinO_sf"/>
</dbReference>
<organism evidence="6 7">
    <name type="scientific">Cupriavidus taiwanensis</name>
    <dbReference type="NCBI Taxonomy" id="164546"/>
    <lineage>
        <taxon>Bacteria</taxon>
        <taxon>Pseudomonadati</taxon>
        <taxon>Pseudomonadota</taxon>
        <taxon>Betaproteobacteria</taxon>
        <taxon>Burkholderiales</taxon>
        <taxon>Burkholderiaceae</taxon>
        <taxon>Cupriavidus</taxon>
    </lineage>
</organism>
<dbReference type="AlphaFoldDB" id="A0A975X9I5"/>
<feature type="compositionally biased region" description="Low complexity" evidence="4">
    <location>
        <begin position="200"/>
        <end position="253"/>
    </location>
</feature>
<gene>
    <name evidence="6" type="ORF">CBM2587_B60106</name>
</gene>
<dbReference type="GO" id="GO:0010608">
    <property type="term" value="P:post-transcriptional regulation of gene expression"/>
    <property type="evidence" value="ECO:0007669"/>
    <property type="project" value="InterPro"/>
</dbReference>
<feature type="domain" description="ProQ/FinO" evidence="5">
    <location>
        <begin position="90"/>
        <end position="204"/>
    </location>
</feature>
<dbReference type="SUPFAM" id="SSF48657">
    <property type="entry name" value="FinO-like"/>
    <property type="match status" value="1"/>
</dbReference>
<dbReference type="InterPro" id="IPR023529">
    <property type="entry name" value="ProQ"/>
</dbReference>